<dbReference type="GO" id="GO:0005811">
    <property type="term" value="C:lipid droplet"/>
    <property type="evidence" value="ECO:0007669"/>
    <property type="project" value="UniProtKB-SubCell"/>
</dbReference>
<name>A0A6V7P130_ANACO</name>
<gene>
    <name evidence="5" type="ORF">CB5_LOCUS7764</name>
</gene>
<evidence type="ECO:0000256" key="3">
    <source>
        <dbReference type="ARBA" id="ARBA00022677"/>
    </source>
</evidence>
<dbReference type="EMBL" id="LR862144">
    <property type="protein sequence ID" value="CAD1824553.1"/>
    <property type="molecule type" value="Genomic_DNA"/>
</dbReference>
<dbReference type="Gene3D" id="3.40.50.1820">
    <property type="entry name" value="alpha/beta hydrolase"/>
    <property type="match status" value="1"/>
</dbReference>
<evidence type="ECO:0000256" key="1">
    <source>
        <dbReference type="ARBA" id="ARBA00004502"/>
    </source>
</evidence>
<dbReference type="PANTHER" id="PTHR13390">
    <property type="entry name" value="LIPASE"/>
    <property type="match status" value="1"/>
</dbReference>
<dbReference type="Pfam" id="PF10230">
    <property type="entry name" value="LIDHydrolase"/>
    <property type="match status" value="1"/>
</dbReference>
<evidence type="ECO:0008006" key="6">
    <source>
        <dbReference type="Google" id="ProtNLM"/>
    </source>
</evidence>
<dbReference type="InterPro" id="IPR029058">
    <property type="entry name" value="AB_hydrolase_fold"/>
</dbReference>
<dbReference type="AlphaFoldDB" id="A0A6V7P130"/>
<dbReference type="FunFam" id="3.40.50.1820:FF:000267">
    <property type="entry name" value="Alpha/beta-Hydrolases superfamily protein"/>
    <property type="match status" value="1"/>
</dbReference>
<proteinExistence type="inferred from homology"/>
<protein>
    <recommendedName>
        <fullName evidence="6">Lipid droplet-associated hydrolase</fullName>
    </recommendedName>
</protein>
<dbReference type="GO" id="GO:0016298">
    <property type="term" value="F:lipase activity"/>
    <property type="evidence" value="ECO:0007669"/>
    <property type="project" value="InterPro"/>
</dbReference>
<dbReference type="PANTHER" id="PTHR13390:SF0">
    <property type="entry name" value="LIPID DROPLET-ASSOCIATED HYDROLASE"/>
    <property type="match status" value="1"/>
</dbReference>
<evidence type="ECO:0000313" key="5">
    <source>
        <dbReference type="EMBL" id="CAD1824553.1"/>
    </source>
</evidence>
<comment type="subcellular location">
    <subcellularLocation>
        <location evidence="1">Lipid droplet</location>
    </subcellularLocation>
</comment>
<organism evidence="5">
    <name type="scientific">Ananas comosus var. bracteatus</name>
    <name type="common">red pineapple</name>
    <dbReference type="NCBI Taxonomy" id="296719"/>
    <lineage>
        <taxon>Eukaryota</taxon>
        <taxon>Viridiplantae</taxon>
        <taxon>Streptophyta</taxon>
        <taxon>Embryophyta</taxon>
        <taxon>Tracheophyta</taxon>
        <taxon>Spermatophyta</taxon>
        <taxon>Magnoliopsida</taxon>
        <taxon>Liliopsida</taxon>
        <taxon>Poales</taxon>
        <taxon>Bromeliaceae</taxon>
        <taxon>Bromelioideae</taxon>
        <taxon>Ananas</taxon>
    </lineage>
</organism>
<reference evidence="5" key="1">
    <citation type="submission" date="2020-07" db="EMBL/GenBank/DDBJ databases">
        <authorList>
            <person name="Lin J."/>
        </authorList>
    </citation>
    <scope>NUCLEOTIDE SEQUENCE</scope>
</reference>
<dbReference type="GO" id="GO:0019915">
    <property type="term" value="P:lipid storage"/>
    <property type="evidence" value="ECO:0007669"/>
    <property type="project" value="InterPro"/>
</dbReference>
<dbReference type="SUPFAM" id="SSF53474">
    <property type="entry name" value="alpha/beta-Hydrolases"/>
    <property type="match status" value="1"/>
</dbReference>
<keyword evidence="3" id="KW-0551">Lipid droplet</keyword>
<accession>A0A6V7P130</accession>
<sequence length="389" mass="44095">MKHDESFTVFNLIHWPQPCPRGADVALAWCLSHFGGVEESGLISHLHGLLLNNVRAFYLIMPNSYLRRDCTSKYSLPMDEVKFPLFHRTRAISQMCNISSYTTELLEINSKEPLMQILFIPGNPGIVSFYRDFVEALYENLEGHASITAIGHISQGGKDLERRKMFSLQEQISHKVDYIEQELRTCQLPIVLVGHSIGSYICLEIFKRLQHQVKYFIGLYPFLTLNKESQTQALIGKIAGSAIISAAVSSFASLVGSLPTRVSRVIVRRFLGPSWSTTAIDATCKHLLQYHTMRNVLFMAMTEFRKLSEDPDWEFMKRKQSQIALLFGVDDHWGPLSVFEEVSTRVPGIALSIEREGHTHGCCCTEAGSIWVAHHVSNLIKNQIQIRNL</sequence>
<comment type="similarity">
    <text evidence="2">Belongs to the AB hydrolase superfamily. LDAH family.</text>
</comment>
<evidence type="ECO:0000256" key="4">
    <source>
        <dbReference type="ARBA" id="ARBA00022801"/>
    </source>
</evidence>
<evidence type="ECO:0000256" key="2">
    <source>
        <dbReference type="ARBA" id="ARBA00008300"/>
    </source>
</evidence>
<keyword evidence="4" id="KW-0378">Hydrolase</keyword>
<dbReference type="InterPro" id="IPR019363">
    <property type="entry name" value="LDAH"/>
</dbReference>